<reference evidence="2" key="1">
    <citation type="submission" date="2016-06" db="EMBL/GenBank/DDBJ databases">
        <authorList>
            <person name="Xu Y."/>
            <person name="Nagy A."/>
            <person name="Yan X."/>
            <person name="Kim S.W."/>
            <person name="Haley B."/>
            <person name="Liu N.T."/>
            <person name="Nou X."/>
        </authorList>
    </citation>
    <scope>NUCLEOTIDE SEQUENCE [LARGE SCALE GENOMIC DNA]</scope>
    <source>
        <strain evidence="2">ATCC 49129</strain>
    </source>
</reference>
<proteinExistence type="predicted"/>
<accession>A0A192A5U3</accession>
<evidence type="ECO:0000313" key="1">
    <source>
        <dbReference type="EMBL" id="ANJ75855.1"/>
    </source>
</evidence>
<name>A0A192A5U3_9RALS</name>
<protein>
    <submittedName>
        <fullName evidence="1">Uncharacterized protein</fullName>
    </submittedName>
</protein>
<dbReference type="OrthoDB" id="9032050at2"/>
<dbReference type="GeneID" id="61529439"/>
<dbReference type="EMBL" id="CP016023">
    <property type="protein sequence ID" value="ANJ75855.1"/>
    <property type="molecule type" value="Genomic_DNA"/>
</dbReference>
<evidence type="ECO:0000313" key="2">
    <source>
        <dbReference type="Proteomes" id="UP000078572"/>
    </source>
</evidence>
<dbReference type="AlphaFoldDB" id="A0A192A5U3"/>
<gene>
    <name evidence="1" type="ORF">A9Y76_25680</name>
</gene>
<dbReference type="Proteomes" id="UP000078572">
    <property type="component" value="Chromosome 2"/>
</dbReference>
<sequence>MRRHTTVRIAIYALTLSAALSLVSIATYLIGYRGEWEQVFAAYPAKQRWVWAVALLWSLAALVAGAALLRRRAWGRTLYVSAAVVAVIAYFVLQPWVLALSAVPVLAATSAILLSRLGTRYLTDAPAVSAMPPKRTFFAIAILAVSAIVFTISYQGVTLRLGWMLTVFHRPGVSFLGALLGLVIGAGLMPKDKRAWAFGMGLMVSVVIMAATVLGYLPYASPLVRLLGPGYREYVIDLKVINTMQVLFGLLAVWMLRKGQVVEPKQPKPPEPTKPLSWPDYR</sequence>
<dbReference type="RefSeq" id="WP_064808729.1">
    <property type="nucleotide sequence ID" value="NZ_CP016023.1"/>
</dbReference>
<keyword evidence="2" id="KW-1185">Reference proteome</keyword>
<organism evidence="1 2">
    <name type="scientific">Ralstonia insidiosa</name>
    <dbReference type="NCBI Taxonomy" id="190721"/>
    <lineage>
        <taxon>Bacteria</taxon>
        <taxon>Pseudomonadati</taxon>
        <taxon>Pseudomonadota</taxon>
        <taxon>Betaproteobacteria</taxon>
        <taxon>Burkholderiales</taxon>
        <taxon>Burkholderiaceae</taxon>
        <taxon>Ralstonia</taxon>
    </lineage>
</organism>